<protein>
    <recommendedName>
        <fullName evidence="3">6-bladed beta-propeller</fullName>
    </recommendedName>
</protein>
<dbReference type="AlphaFoldDB" id="U6RAD3"/>
<dbReference type="GeneID" id="60061291"/>
<keyword evidence="2" id="KW-1185">Reference proteome</keyword>
<dbReference type="STRING" id="1121098.HMPREF1534_02814"/>
<dbReference type="RefSeq" id="WP_005942472.1">
    <property type="nucleotide sequence ID" value="NZ_KB905473.1"/>
</dbReference>
<comment type="caution">
    <text evidence="1">The sequence shown here is derived from an EMBL/GenBank/DDBJ whole genome shotgun (WGS) entry which is preliminary data.</text>
</comment>
<gene>
    <name evidence="1" type="ORF">HMPREF1534_02814</name>
</gene>
<evidence type="ECO:0000313" key="2">
    <source>
        <dbReference type="Proteomes" id="UP000017831"/>
    </source>
</evidence>
<dbReference type="PATRIC" id="fig|1121098.3.peg.2850"/>
<sequence length="433" mass="50503">MEPEHVWHRPDVDMKYLCFFLISMLLLSCSRQKRAETLFRGIQSDDYISESFHEVAVSAGKNITIHAGEFDSEGYCLMHELFDTVIAVRLETTEESLVGVVDKVIVVDSCMYVLDKFKTKSVKRFTLEGKYLNVIGQYGEGPEMQREVTDFCISENEVLILDQFQSKIFIYTLDGILKDIRQLPFSCIQLHRFSTNNYVFFGINAFNYHFPEILNYSLWQTDSCFKVNNRLAYKEKEKYQNILERNSLASFSDTLYYKKTWSDTIFSISPEGEMKYEYIIDLNGKAVPQELIRKGNENIWPREIEEGKYVIIDTYAITSDYIYASCVLKNLNYHLFYHIASKKTIMRPLLLNSINSIFPFTRPIVGATEQYLVGAIDAASIYDSFHERTEQEWLEKKGYCKGKVTNIGDNLIPFCKDLKMDDNPIILLYYFKK</sequence>
<dbReference type="EMBL" id="AQHY01000031">
    <property type="protein sequence ID" value="EOA53594.1"/>
    <property type="molecule type" value="Genomic_DNA"/>
</dbReference>
<dbReference type="eggNOG" id="ENOG502ZAFF">
    <property type="taxonomic scope" value="Bacteria"/>
</dbReference>
<dbReference type="HOGENOM" id="CLU_690476_0_0_10"/>
<evidence type="ECO:0008006" key="3">
    <source>
        <dbReference type="Google" id="ProtNLM"/>
    </source>
</evidence>
<proteinExistence type="predicted"/>
<dbReference type="OrthoDB" id="1098482at2"/>
<dbReference type="Pfam" id="PF17170">
    <property type="entry name" value="DUF5128"/>
    <property type="match status" value="1"/>
</dbReference>
<accession>U6RAD3</accession>
<reference evidence="1 2" key="1">
    <citation type="submission" date="2013-04" db="EMBL/GenBank/DDBJ databases">
        <title>The Genome Sequence of Bacteroides massiliensis DSM 17679.</title>
        <authorList>
            <consortium name="The Broad Institute Genomics Platform"/>
            <person name="Earl A."/>
            <person name="Ward D."/>
            <person name="Feldgarden M."/>
            <person name="Gevers D."/>
            <person name="Martens E."/>
            <person name="Fenner L."/>
            <person name="Roux V."/>
            <person name="Mallet M.N."/>
            <person name="Raoult D."/>
            <person name="Walker B."/>
            <person name="Young S."/>
            <person name="Zeng Q."/>
            <person name="Gargeya S."/>
            <person name="Fitzgerald M."/>
            <person name="Haas B."/>
            <person name="Abouelleil A."/>
            <person name="Allen A.W."/>
            <person name="Alvarado L."/>
            <person name="Arachchi H.M."/>
            <person name="Berlin A.M."/>
            <person name="Chapman S.B."/>
            <person name="Gainer-Dewar J."/>
            <person name="Goldberg J."/>
            <person name="Griggs A."/>
            <person name="Gujja S."/>
            <person name="Hansen M."/>
            <person name="Howarth C."/>
            <person name="Imamovic A."/>
            <person name="Ireland A."/>
            <person name="Larimer J."/>
            <person name="McCowan C."/>
            <person name="Murphy C."/>
            <person name="Pearson M."/>
            <person name="Poon T.W."/>
            <person name="Priest M."/>
            <person name="Roberts A."/>
            <person name="Saif S."/>
            <person name="Shea T."/>
            <person name="Sisk P."/>
            <person name="Sykes S."/>
            <person name="Wortman J."/>
            <person name="Nusbaum C."/>
            <person name="Birren B."/>
        </authorList>
    </citation>
    <scope>NUCLEOTIDE SEQUENCE [LARGE SCALE GENOMIC DNA]</scope>
    <source>
        <strain evidence="2">B84634 / Timone 84634 / DSM 17679 / JCM 13223</strain>
    </source>
</reference>
<evidence type="ECO:0000313" key="1">
    <source>
        <dbReference type="EMBL" id="EOA53594.1"/>
    </source>
</evidence>
<organism evidence="1 2">
    <name type="scientific">Phocaeicola massiliensis B84634 = Timone 84634 = DSM 17679 = JCM 13223</name>
    <dbReference type="NCBI Taxonomy" id="1121098"/>
    <lineage>
        <taxon>Bacteria</taxon>
        <taxon>Pseudomonadati</taxon>
        <taxon>Bacteroidota</taxon>
        <taxon>Bacteroidia</taxon>
        <taxon>Bacteroidales</taxon>
        <taxon>Bacteroidaceae</taxon>
        <taxon>Phocaeicola</taxon>
    </lineage>
</organism>
<name>U6RAD3_9BACT</name>
<dbReference type="Proteomes" id="UP000017831">
    <property type="component" value="Unassembled WGS sequence"/>
</dbReference>